<comment type="caution">
    <text evidence="3">The sequence shown here is derived from an EMBL/GenBank/DDBJ whole genome shotgun (WGS) entry which is preliminary data.</text>
</comment>
<dbReference type="VEuPathDB" id="TriTrypDB:C3747_124g57"/>
<reference evidence="3 4" key="1">
    <citation type="journal article" date="2018" name="Microb. Genom.">
        <title>Expanding an expanded genome: long-read sequencing of Trypanosoma cruzi.</title>
        <authorList>
            <person name="Berna L."/>
            <person name="Rodriguez M."/>
            <person name="Chiribao M.L."/>
            <person name="Parodi-Talice A."/>
            <person name="Pita S."/>
            <person name="Rijo G."/>
            <person name="Alvarez-Valin F."/>
            <person name="Robello C."/>
        </authorList>
    </citation>
    <scope>NUCLEOTIDE SEQUENCE [LARGE SCALE GENOMIC DNA]</scope>
    <source>
        <strain evidence="3 4">TCC</strain>
    </source>
</reference>
<dbReference type="SMART" id="SM00799">
    <property type="entry name" value="DENN"/>
    <property type="match status" value="1"/>
</dbReference>
<dbReference type="Gene3D" id="3.40.50.11500">
    <property type="match status" value="1"/>
</dbReference>
<dbReference type="Pfam" id="PF02141">
    <property type="entry name" value="DENN"/>
    <property type="match status" value="1"/>
</dbReference>
<dbReference type="PANTHER" id="PTHR13196:SF14">
    <property type="entry name" value="UDENN DOMAIN-CONTAINING PROTEIN"/>
    <property type="match status" value="1"/>
</dbReference>
<dbReference type="VEuPathDB" id="TriTrypDB:C4B63_38g148"/>
<dbReference type="VEuPathDB" id="TriTrypDB:TcBrA4_0054560"/>
<dbReference type="InterPro" id="IPR043153">
    <property type="entry name" value="DENN_C"/>
</dbReference>
<dbReference type="GO" id="GO:0006897">
    <property type="term" value="P:endocytosis"/>
    <property type="evidence" value="ECO:0007669"/>
    <property type="project" value="TreeGrafter"/>
</dbReference>
<name>A0A2V2WB13_TRYCR</name>
<dbReference type="GO" id="GO:0032456">
    <property type="term" value="P:endocytic recycling"/>
    <property type="evidence" value="ECO:0007669"/>
    <property type="project" value="TreeGrafter"/>
</dbReference>
<dbReference type="VEuPathDB" id="TriTrypDB:TcYC6_0025030"/>
<dbReference type="Proteomes" id="UP000246078">
    <property type="component" value="Unassembled WGS sequence"/>
</dbReference>
<dbReference type="VEuPathDB" id="TriTrypDB:BCY84_20020"/>
<dbReference type="VEuPathDB" id="TriTrypDB:TcCL_ESM07571"/>
<dbReference type="GO" id="GO:1901981">
    <property type="term" value="F:phosphatidylinositol phosphate binding"/>
    <property type="evidence" value="ECO:0007669"/>
    <property type="project" value="TreeGrafter"/>
</dbReference>
<feature type="region of interest" description="Disordered" evidence="1">
    <location>
        <begin position="667"/>
        <end position="688"/>
    </location>
</feature>
<dbReference type="VEuPathDB" id="TriTrypDB:TCDM_07718"/>
<gene>
    <name evidence="3" type="ORF">C3747_124g57</name>
</gene>
<feature type="compositionally biased region" description="Low complexity" evidence="1">
    <location>
        <begin position="668"/>
        <end position="688"/>
    </location>
</feature>
<dbReference type="VEuPathDB" id="TriTrypDB:Tc_MARK_5883"/>
<dbReference type="AlphaFoldDB" id="A0A2V2WB13"/>
<organism evidence="3 4">
    <name type="scientific">Trypanosoma cruzi</name>
    <dbReference type="NCBI Taxonomy" id="5693"/>
    <lineage>
        <taxon>Eukaryota</taxon>
        <taxon>Discoba</taxon>
        <taxon>Euglenozoa</taxon>
        <taxon>Kinetoplastea</taxon>
        <taxon>Metakinetoplastina</taxon>
        <taxon>Trypanosomatida</taxon>
        <taxon>Trypanosomatidae</taxon>
        <taxon>Trypanosoma</taxon>
        <taxon>Schizotrypanum</taxon>
    </lineage>
</organism>
<sequence length="1012" mass="110315">MRPSALAHTVSLHRVWFPASESSGIGLGGKLASSAELEPIIVIKEDGDAGKGERQGIIEECALLRSVLGRFCWPLLVKLGNLAAQRHATGRHDLHWVGANSPVAEEGIFVQVPSCHFTSECMRAATSGTAMDVIYYNSLGSRWWRDGENKGDSCESIDLESADIFDEGYIYGFAQFLDVGYATEGLMLSAFSTSPLFNMLRTVVLETVPHLFCAARDFYSDRRTVSQAEEKRTVSAVYAEVMSPLRELVDTRSAACSTPANRHFYLSFSHTMVSIVRPDDLRYPFVNAPLSTLFLSFSYDALRVIHSLLLQERRVVFIGATPQHASACVVSVQAMLSPFIWTLPIVPYMPPEACEILEALGDSGFILGSTAEMVPHLMLHSGLSSPQRCSSSNEKVTENERGRIWFADGRTGVVGVSPLDADVVPFTMLDLVPPSEKVKEAMKRIVSKEARQLFSVALSSTAAQDLGIGPLWSSTLKQCVALADLEEMHGAFLEYSVTRLVGNYRKGLISASNGIGDAGGSPAHRLRLQGGVAFIIDYTRFLPCNLENNATLARRIAGTRMFSHWEDTVASLETVGVLRSLFGEFVRSRLRSRQRGPVNSPPREMETPATHYYLSHPRMLGMLRIFYTRSMRRFPELYNDLQGNDLARLSEGASVFFTTGNSSTTIKGSSVSCNNGNSSSSSSSGGKNSMRSFFSKATKAVKNSLASRYNRIPVQVFVQAYGSFANKTNYEKDPNKPASLSKAFKSNATAAAAALAPTQQLSYPTIPLSPTATAATDVDDDLYGTCSNLFGAYVEDSDALRSLSTSEDQSTSSVVCRRLPLDVIHQFGRYHTLLDSRTDSMYTTGGRGGTASGPSVDELKRFLEFGQLFAADSGVWSVLESKRLTLLSMPEQISSPSPEPQQQQQQQPSLLFACNNETNCGGVVFQAQPLPFSMDLVTRAVELPPAPDTLSFNKQLGNATAAMGGSSDLRSYQGSAGAAGNFMDDFFSFATTHSHSSSESANAFKQLEEFFQ</sequence>
<dbReference type="VEuPathDB" id="TriTrypDB:TCDM_07717"/>
<dbReference type="InterPro" id="IPR001194">
    <property type="entry name" value="cDENN_dom"/>
</dbReference>
<dbReference type="PANTHER" id="PTHR13196">
    <property type="entry name" value="DENN DOMAIN-CONTAINING"/>
    <property type="match status" value="1"/>
</dbReference>
<dbReference type="VEuPathDB" id="TriTrypDB:TcCLB.510339.40"/>
<evidence type="ECO:0000259" key="2">
    <source>
        <dbReference type="SMART" id="SM00799"/>
    </source>
</evidence>
<dbReference type="VEuPathDB" id="TriTrypDB:ECC02_008339"/>
<dbReference type="GO" id="GO:0005085">
    <property type="term" value="F:guanyl-nucleotide exchange factor activity"/>
    <property type="evidence" value="ECO:0007669"/>
    <property type="project" value="InterPro"/>
</dbReference>
<feature type="domain" description="cDENN" evidence="2">
    <location>
        <begin position="207"/>
        <end position="364"/>
    </location>
</feature>
<dbReference type="InterPro" id="IPR040032">
    <property type="entry name" value="DENND1A/B/C"/>
</dbReference>
<accession>A0A2V2WB13</accession>
<dbReference type="VEuPathDB" id="TriTrypDB:Tc_MARK_5884"/>
<protein>
    <recommendedName>
        <fullName evidence="2">cDENN domain-containing protein</fullName>
    </recommendedName>
</protein>
<evidence type="ECO:0000313" key="4">
    <source>
        <dbReference type="Proteomes" id="UP000246078"/>
    </source>
</evidence>
<dbReference type="GO" id="GO:0005829">
    <property type="term" value="C:cytosol"/>
    <property type="evidence" value="ECO:0007669"/>
    <property type="project" value="TreeGrafter"/>
</dbReference>
<evidence type="ECO:0000256" key="1">
    <source>
        <dbReference type="SAM" id="MobiDB-lite"/>
    </source>
</evidence>
<evidence type="ECO:0000313" key="3">
    <source>
        <dbReference type="EMBL" id="PWV05798.1"/>
    </source>
</evidence>
<dbReference type="EMBL" id="PRFC01000124">
    <property type="protein sequence ID" value="PWV05798.1"/>
    <property type="molecule type" value="Genomic_DNA"/>
</dbReference>
<dbReference type="VEuPathDB" id="TriTrypDB:TcG_07770"/>
<dbReference type="VEuPathDB" id="TriTrypDB:TCSYLVIO_007159"/>
<proteinExistence type="predicted"/>